<keyword evidence="2" id="KW-0378">Hydrolase</keyword>
<dbReference type="GO" id="GO:0016787">
    <property type="term" value="F:hydrolase activity"/>
    <property type="evidence" value="ECO:0007669"/>
    <property type="project" value="UniProtKB-KW"/>
</dbReference>
<reference evidence="3" key="1">
    <citation type="journal article" date="2019" name="Int. J. Syst. Evol. Microbiol.">
        <title>The Global Catalogue of Microorganisms (GCM) 10K type strain sequencing project: providing services to taxonomists for standard genome sequencing and annotation.</title>
        <authorList>
            <consortium name="The Broad Institute Genomics Platform"/>
            <consortium name="The Broad Institute Genome Sequencing Center for Infectious Disease"/>
            <person name="Wu L."/>
            <person name="Ma J."/>
        </authorList>
    </citation>
    <scope>NUCLEOTIDE SEQUENCE [LARGE SCALE GENOMIC DNA]</scope>
    <source>
        <strain evidence="3">JCM 30234</strain>
    </source>
</reference>
<dbReference type="CDD" id="cd00077">
    <property type="entry name" value="HDc"/>
    <property type="match status" value="1"/>
</dbReference>
<dbReference type="EC" id="3.1.4.-" evidence="2"/>
<protein>
    <submittedName>
        <fullName evidence="2">HD-GYP domain-containing protein</fullName>
        <ecNumber evidence="2">3.1.4.-</ecNumber>
    </submittedName>
</protein>
<dbReference type="Gene3D" id="1.10.3210.10">
    <property type="entry name" value="Hypothetical protein af1432"/>
    <property type="match status" value="1"/>
</dbReference>
<keyword evidence="3" id="KW-1185">Reference proteome</keyword>
<dbReference type="PANTHER" id="PTHR43155:SF2">
    <property type="entry name" value="CYCLIC DI-GMP PHOSPHODIESTERASE PA4108"/>
    <property type="match status" value="1"/>
</dbReference>
<dbReference type="Pfam" id="PF13487">
    <property type="entry name" value="HD_5"/>
    <property type="match status" value="1"/>
</dbReference>
<gene>
    <name evidence="2" type="ORF">ACFQU8_03820</name>
</gene>
<organism evidence="2 3">
    <name type="scientific">Lentibacillus kimchii</name>
    <dbReference type="NCBI Taxonomy" id="1542911"/>
    <lineage>
        <taxon>Bacteria</taxon>
        <taxon>Bacillati</taxon>
        <taxon>Bacillota</taxon>
        <taxon>Bacilli</taxon>
        <taxon>Bacillales</taxon>
        <taxon>Bacillaceae</taxon>
        <taxon>Lentibacillus</taxon>
    </lineage>
</organism>
<comment type="caution">
    <text evidence="2">The sequence shown here is derived from an EMBL/GenBank/DDBJ whole genome shotgun (WGS) entry which is preliminary data.</text>
</comment>
<name>A0ABW2UW84_9BACI</name>
<dbReference type="Proteomes" id="UP001596620">
    <property type="component" value="Unassembled WGS sequence"/>
</dbReference>
<evidence type="ECO:0000313" key="2">
    <source>
        <dbReference type="EMBL" id="MFC7746368.1"/>
    </source>
</evidence>
<evidence type="ECO:0000313" key="3">
    <source>
        <dbReference type="Proteomes" id="UP001596620"/>
    </source>
</evidence>
<feature type="domain" description="HD-GYP" evidence="1">
    <location>
        <begin position="110"/>
        <end position="303"/>
    </location>
</feature>
<dbReference type="InterPro" id="IPR006675">
    <property type="entry name" value="HDIG_dom"/>
</dbReference>
<dbReference type="SUPFAM" id="SSF109604">
    <property type="entry name" value="HD-domain/PDEase-like"/>
    <property type="match status" value="1"/>
</dbReference>
<dbReference type="InterPro" id="IPR037522">
    <property type="entry name" value="HD_GYP_dom"/>
</dbReference>
<sequence length="352" mass="40046">MTLINIKSVRTGDVLENDLYREDALVVKKGNSLSRNVISKLKEWGVTSVDVRQYDSQTPPADTKKHITPPHVLSLKQQFFQDLMSIGHEYRYGLALPDTKDYQWLEGLFVKFMSNSRVRQLMEHLRRVDEDTYQHSFDVFILGAMFARRRGLSDIENFALGCLLHDIGKLEIPSTILNKEAKLTASEYEEVKRHPLHGYQILKRHHFDEDIAVLARSHHERMDGSGYPDGLTAEAFTEALKLIHIADVYSALTLNRPYREAFGAASAVTMILRECPAIEDKYFYQFFSMLTIFPVKSIVKLTNGVQARVIGVSDEAPTFPKLQNLDSTSKVAIPLNRAIDIEHIIQLAPVSD</sequence>
<accession>A0ABW2UW84</accession>
<dbReference type="InterPro" id="IPR003607">
    <property type="entry name" value="HD/PDEase_dom"/>
</dbReference>
<evidence type="ECO:0000259" key="1">
    <source>
        <dbReference type="PROSITE" id="PS51832"/>
    </source>
</evidence>
<dbReference type="EMBL" id="JBHTGR010000005">
    <property type="protein sequence ID" value="MFC7746368.1"/>
    <property type="molecule type" value="Genomic_DNA"/>
</dbReference>
<dbReference type="RefSeq" id="WP_382357852.1">
    <property type="nucleotide sequence ID" value="NZ_JBHTGR010000005.1"/>
</dbReference>
<dbReference type="PROSITE" id="PS51832">
    <property type="entry name" value="HD_GYP"/>
    <property type="match status" value="1"/>
</dbReference>
<dbReference type="PANTHER" id="PTHR43155">
    <property type="entry name" value="CYCLIC DI-GMP PHOSPHODIESTERASE PA4108-RELATED"/>
    <property type="match status" value="1"/>
</dbReference>
<dbReference type="SMART" id="SM00471">
    <property type="entry name" value="HDc"/>
    <property type="match status" value="1"/>
</dbReference>
<proteinExistence type="predicted"/>
<dbReference type="NCBIfam" id="TIGR00277">
    <property type="entry name" value="HDIG"/>
    <property type="match status" value="1"/>
</dbReference>